<dbReference type="STRING" id="100225.SAMN05421595_1723"/>
<evidence type="ECO:0000256" key="1">
    <source>
        <dbReference type="SAM" id="MobiDB-lite"/>
    </source>
</evidence>
<proteinExistence type="predicted"/>
<name>K6W465_9MICO</name>
<dbReference type="Proteomes" id="UP000008495">
    <property type="component" value="Unassembled WGS sequence"/>
</dbReference>
<evidence type="ECO:0000313" key="3">
    <source>
        <dbReference type="Proteomes" id="UP000008495"/>
    </source>
</evidence>
<sequence>MAEVIEVLIPEKARRQMAAGCAAASTDGSSGTVLCQTPCVRAVLPADEPRYGGEMVHARRGRGGTTAPTPVCRGMSQGKDEQWSLSAHR</sequence>
<keyword evidence="3" id="KW-1185">Reference proteome</keyword>
<accession>K6W465</accession>
<evidence type="ECO:0000313" key="2">
    <source>
        <dbReference type="EMBL" id="GAB76592.1"/>
    </source>
</evidence>
<gene>
    <name evidence="2" type="ORF">AUCHE_01_01540</name>
</gene>
<reference evidence="2 3" key="1">
    <citation type="submission" date="2012-08" db="EMBL/GenBank/DDBJ databases">
        <title>Whole genome shotgun sequence of Austwickia chelonae NBRC 105200.</title>
        <authorList>
            <person name="Yoshida I."/>
            <person name="Hosoyama A."/>
            <person name="Tsuchikane K."/>
            <person name="Katsumata H."/>
            <person name="Ando Y."/>
            <person name="Ohji S."/>
            <person name="Hamada M."/>
            <person name="Tamura T."/>
            <person name="Yamazoe A."/>
            <person name="Yamazaki S."/>
            <person name="Fujita N."/>
        </authorList>
    </citation>
    <scope>NUCLEOTIDE SEQUENCE [LARGE SCALE GENOMIC DNA]</scope>
    <source>
        <strain evidence="2 3">NBRC 105200</strain>
    </source>
</reference>
<comment type="caution">
    <text evidence="2">The sequence shown here is derived from an EMBL/GenBank/DDBJ whole genome shotgun (WGS) entry which is preliminary data.</text>
</comment>
<organism evidence="2 3">
    <name type="scientific">Austwickia chelonae NBRC 105200</name>
    <dbReference type="NCBI Taxonomy" id="1184607"/>
    <lineage>
        <taxon>Bacteria</taxon>
        <taxon>Bacillati</taxon>
        <taxon>Actinomycetota</taxon>
        <taxon>Actinomycetes</taxon>
        <taxon>Micrococcales</taxon>
        <taxon>Dermatophilaceae</taxon>
        <taxon>Austwickia</taxon>
    </lineage>
</organism>
<feature type="region of interest" description="Disordered" evidence="1">
    <location>
        <begin position="53"/>
        <end position="89"/>
    </location>
</feature>
<dbReference type="AlphaFoldDB" id="K6W465"/>
<dbReference type="EMBL" id="BAGZ01000001">
    <property type="protein sequence ID" value="GAB76592.1"/>
    <property type="molecule type" value="Genomic_DNA"/>
</dbReference>
<protein>
    <submittedName>
        <fullName evidence="2">Uncharacterized protein</fullName>
    </submittedName>
</protein>